<keyword evidence="3" id="KW-1185">Reference proteome</keyword>
<dbReference type="AlphaFoldDB" id="A0A674PRI0"/>
<dbReference type="PANTHER" id="PTHR46484:SF7">
    <property type="entry name" value="MYELIN-ASSOCIATED GLYCOPROTEIN-LIKE-RELATED"/>
    <property type="match status" value="1"/>
</dbReference>
<protein>
    <recommendedName>
        <fullName evidence="1">Ig-like domain-containing protein</fullName>
    </recommendedName>
</protein>
<evidence type="ECO:0000313" key="2">
    <source>
        <dbReference type="Ensembl" id="ENSTRUP00000088392.1"/>
    </source>
</evidence>
<reference evidence="2" key="2">
    <citation type="submission" date="2025-08" db="UniProtKB">
        <authorList>
            <consortium name="Ensembl"/>
        </authorList>
    </citation>
    <scope>IDENTIFICATION</scope>
</reference>
<dbReference type="Proteomes" id="UP000005226">
    <property type="component" value="Chromosome 7"/>
</dbReference>
<reference evidence="2" key="3">
    <citation type="submission" date="2025-09" db="UniProtKB">
        <authorList>
            <consortium name="Ensembl"/>
        </authorList>
    </citation>
    <scope>IDENTIFICATION</scope>
</reference>
<dbReference type="PROSITE" id="PS50835">
    <property type="entry name" value="IG_LIKE"/>
    <property type="match status" value="1"/>
</dbReference>
<accession>A0A674PRI0</accession>
<dbReference type="Gene3D" id="2.60.40.10">
    <property type="entry name" value="Immunoglobulins"/>
    <property type="match status" value="2"/>
</dbReference>
<dbReference type="InterPro" id="IPR036179">
    <property type="entry name" value="Ig-like_dom_sf"/>
</dbReference>
<dbReference type="InterPro" id="IPR007110">
    <property type="entry name" value="Ig-like_dom"/>
</dbReference>
<evidence type="ECO:0000259" key="1">
    <source>
        <dbReference type="PROSITE" id="PS50835"/>
    </source>
</evidence>
<dbReference type="GeneTree" id="ENSGT01150000286924"/>
<dbReference type="PANTHER" id="PTHR46484">
    <property type="entry name" value="SI:CH211-171H4.5-RELATED"/>
    <property type="match status" value="1"/>
</dbReference>
<name>A0A674PRI0_TAKRU</name>
<proteinExistence type="predicted"/>
<dbReference type="SUPFAM" id="SSF48726">
    <property type="entry name" value="Immunoglobulin"/>
    <property type="match status" value="2"/>
</dbReference>
<sequence>MFFNFLNKFPFSLHCSLFPAIVILTKTKHWSINVPSSIKGLNGSCVVIPCSFDFPDSKNDLKFTGMWKDGSDQLIYHSVKSKIMHTYWNRTELLGNLAQKNCSLKIDPLNDSDGGPFHFRVEIDKLDKFSYKDNKVSILMISEPDPISLSVKGQVRKDRSTLAVCFVTHSCPTSPPVFTWSHAGSQKVQHTLLKDGQWNAKSTLRFQATKEDNNKHLRCRVTYKGGQQQEAASLLEVICKYARFVFSFPHIQIDSLMNVPLFVPLFGFVFGQVQGYQIFISSSFYSHVFKNGGISSKVVSNTKLGFF</sequence>
<dbReference type="InParanoid" id="A0A674PRI0"/>
<reference evidence="2 3" key="1">
    <citation type="journal article" date="2011" name="Genome Biol. Evol.">
        <title>Integration of the genetic map and genome assembly of fugu facilitates insights into distinct features of genome evolution in teleosts and mammals.</title>
        <authorList>
            <person name="Kai W."/>
            <person name="Kikuchi K."/>
            <person name="Tohari S."/>
            <person name="Chew A.K."/>
            <person name="Tay A."/>
            <person name="Fujiwara A."/>
            <person name="Hosoya S."/>
            <person name="Suetake H."/>
            <person name="Naruse K."/>
            <person name="Brenner S."/>
            <person name="Suzuki Y."/>
            <person name="Venkatesh B."/>
        </authorList>
    </citation>
    <scope>NUCLEOTIDE SEQUENCE [LARGE SCALE GENOMIC DNA]</scope>
</reference>
<dbReference type="InterPro" id="IPR013783">
    <property type="entry name" value="Ig-like_fold"/>
</dbReference>
<dbReference type="Ensembl" id="ENSTRUT00000075753.1">
    <property type="protein sequence ID" value="ENSTRUP00000088392.1"/>
    <property type="gene ID" value="ENSTRUG00000025373.2"/>
</dbReference>
<evidence type="ECO:0000313" key="3">
    <source>
        <dbReference type="Proteomes" id="UP000005226"/>
    </source>
</evidence>
<organism evidence="2 3">
    <name type="scientific">Takifugu rubripes</name>
    <name type="common">Japanese pufferfish</name>
    <name type="synonym">Fugu rubripes</name>
    <dbReference type="NCBI Taxonomy" id="31033"/>
    <lineage>
        <taxon>Eukaryota</taxon>
        <taxon>Metazoa</taxon>
        <taxon>Chordata</taxon>
        <taxon>Craniata</taxon>
        <taxon>Vertebrata</taxon>
        <taxon>Euteleostomi</taxon>
        <taxon>Actinopterygii</taxon>
        <taxon>Neopterygii</taxon>
        <taxon>Teleostei</taxon>
        <taxon>Neoteleostei</taxon>
        <taxon>Acanthomorphata</taxon>
        <taxon>Eupercaria</taxon>
        <taxon>Tetraodontiformes</taxon>
        <taxon>Tetradontoidea</taxon>
        <taxon>Tetraodontidae</taxon>
        <taxon>Takifugu</taxon>
    </lineage>
</organism>
<feature type="domain" description="Ig-like" evidence="1">
    <location>
        <begin position="144"/>
        <end position="235"/>
    </location>
</feature>